<reference evidence="2 3" key="1">
    <citation type="submission" date="2016-10" db="EMBL/GenBank/DDBJ databases">
        <authorList>
            <person name="de Groot N.N."/>
        </authorList>
    </citation>
    <scope>NUCLEOTIDE SEQUENCE [LARGE SCALE GENOMIC DNA]</scope>
    <source>
        <strain evidence="2 3">CPCC 202699</strain>
    </source>
</reference>
<dbReference type="Proteomes" id="UP000199515">
    <property type="component" value="Unassembled WGS sequence"/>
</dbReference>
<gene>
    <name evidence="2" type="ORF">SAMN05421504_1011500</name>
</gene>
<organism evidence="2 3">
    <name type="scientific">Amycolatopsis xylanica</name>
    <dbReference type="NCBI Taxonomy" id="589385"/>
    <lineage>
        <taxon>Bacteria</taxon>
        <taxon>Bacillati</taxon>
        <taxon>Actinomycetota</taxon>
        <taxon>Actinomycetes</taxon>
        <taxon>Pseudonocardiales</taxon>
        <taxon>Pseudonocardiaceae</taxon>
        <taxon>Amycolatopsis</taxon>
    </lineage>
</organism>
<evidence type="ECO:0000313" key="2">
    <source>
        <dbReference type="EMBL" id="SDW78549.1"/>
    </source>
</evidence>
<dbReference type="Pfam" id="PF03752">
    <property type="entry name" value="ALF"/>
    <property type="match status" value="1"/>
</dbReference>
<dbReference type="STRING" id="589385.SAMN05421504_1011500"/>
<evidence type="ECO:0000256" key="1">
    <source>
        <dbReference type="SAM" id="MobiDB-lite"/>
    </source>
</evidence>
<protein>
    <submittedName>
        <fullName evidence="2">Uncharacterized protein</fullName>
    </submittedName>
</protein>
<evidence type="ECO:0000313" key="3">
    <source>
        <dbReference type="Proteomes" id="UP000199515"/>
    </source>
</evidence>
<proteinExistence type="predicted"/>
<feature type="region of interest" description="Disordered" evidence="1">
    <location>
        <begin position="268"/>
        <end position="287"/>
    </location>
</feature>
<dbReference type="EMBL" id="FNON01000001">
    <property type="protein sequence ID" value="SDW78549.1"/>
    <property type="molecule type" value="Genomic_DNA"/>
</dbReference>
<dbReference type="InterPro" id="IPR005506">
    <property type="entry name" value="DUF312_ALF"/>
</dbReference>
<sequence>MRSSDEAVLREFVLRGFAKARQRANEFNARNRDFAQRVYDTYSAAYSPLVHATAGNVLKGSSADWDWFVRTGFAEAKAQDNAAREADEQHKQQIAQADRDFVRLLSTADPGEQVRQAAEYALRNGGLDADIREFFASGWMAAAGLDVELFRLRTQDAGMYLHATISQLIIDAQEAEKVALESSGEAAVKARAVAAGAWADTKQKADAATKSWDDERKLCLEQARYWQTVLERAGTQADPVWQSIGAAADKQRGTWTTESAFAEGQAQHWGGVSTDAQAGYDRMTGEH</sequence>
<dbReference type="AlphaFoldDB" id="A0A1H2WET6"/>
<keyword evidence="3" id="KW-1185">Reference proteome</keyword>
<name>A0A1H2WET6_9PSEU</name>
<accession>A0A1H2WET6</accession>